<dbReference type="PATRIC" id="fig|86416.3.peg.1153"/>
<organism evidence="3 4">
    <name type="scientific">Clostridium pasteurianum BC1</name>
    <dbReference type="NCBI Taxonomy" id="86416"/>
    <lineage>
        <taxon>Bacteria</taxon>
        <taxon>Bacillati</taxon>
        <taxon>Bacillota</taxon>
        <taxon>Clostridia</taxon>
        <taxon>Eubacteriales</taxon>
        <taxon>Clostridiaceae</taxon>
        <taxon>Clostridium</taxon>
    </lineage>
</organism>
<gene>
    <name evidence="3" type="ORF">Clopa_1152</name>
</gene>
<dbReference type="SUPFAM" id="SSF89733">
    <property type="entry name" value="L-sulfolactate dehydrogenase-like"/>
    <property type="match status" value="1"/>
</dbReference>
<dbReference type="InterPro" id="IPR043143">
    <property type="entry name" value="Mal/L-sulf/L-lact_DH-like_NADP"/>
</dbReference>
<dbReference type="Gene3D" id="1.10.1530.10">
    <property type="match status" value="1"/>
</dbReference>
<dbReference type="PANTHER" id="PTHR11091">
    <property type="entry name" value="OXIDOREDUCTASE-RELATED"/>
    <property type="match status" value="1"/>
</dbReference>
<dbReference type="KEGG" id="cpas:Clopa_1152"/>
<dbReference type="InterPro" id="IPR036111">
    <property type="entry name" value="Mal/L-sulfo/L-lacto_DH-like_sf"/>
</dbReference>
<dbReference type="RefSeq" id="WP_015614470.1">
    <property type="nucleotide sequence ID" value="NC_021182.1"/>
</dbReference>
<evidence type="ECO:0000313" key="3">
    <source>
        <dbReference type="EMBL" id="AGK96147.1"/>
    </source>
</evidence>
<name>R4JZ96_CLOPA</name>
<dbReference type="GO" id="GO:0016491">
    <property type="term" value="F:oxidoreductase activity"/>
    <property type="evidence" value="ECO:0007669"/>
    <property type="project" value="UniProtKB-KW"/>
</dbReference>
<dbReference type="Pfam" id="PF02615">
    <property type="entry name" value="Ldh_2"/>
    <property type="match status" value="1"/>
</dbReference>
<dbReference type="eggNOG" id="COG2055">
    <property type="taxonomic scope" value="Bacteria"/>
</dbReference>
<keyword evidence="4" id="KW-1185">Reference proteome</keyword>
<evidence type="ECO:0000313" key="4">
    <source>
        <dbReference type="Proteomes" id="UP000013523"/>
    </source>
</evidence>
<reference evidence="3 4" key="1">
    <citation type="submission" date="2012-01" db="EMBL/GenBank/DDBJ databases">
        <title>Complete sequence of chromosome of Clostridium pasteurianum BC1.</title>
        <authorList>
            <consortium name="US DOE Joint Genome Institute"/>
            <person name="Lucas S."/>
            <person name="Han J."/>
            <person name="Lapidus A."/>
            <person name="Cheng J.-F."/>
            <person name="Goodwin L."/>
            <person name="Pitluck S."/>
            <person name="Peters L."/>
            <person name="Mikhailova N."/>
            <person name="Teshima H."/>
            <person name="Detter J.C."/>
            <person name="Han C."/>
            <person name="Tapia R."/>
            <person name="Land M."/>
            <person name="Hauser L."/>
            <person name="Kyrpides N."/>
            <person name="Ivanova N."/>
            <person name="Pagani I."/>
            <person name="Dunn J."/>
            <person name="Taghavi S."/>
            <person name="Francis A."/>
            <person name="van der Lelie D."/>
            <person name="Woyke T."/>
        </authorList>
    </citation>
    <scope>NUCLEOTIDE SEQUENCE [LARGE SCALE GENOMIC DNA]</scope>
    <source>
        <strain evidence="3 4">BC1</strain>
    </source>
</reference>
<dbReference type="Proteomes" id="UP000013523">
    <property type="component" value="Chromosome"/>
</dbReference>
<accession>R4JZ96</accession>
<keyword evidence="2" id="KW-0560">Oxidoreductase</keyword>
<dbReference type="AlphaFoldDB" id="R4JZ96"/>
<dbReference type="InterPro" id="IPR043144">
    <property type="entry name" value="Mal/L-sulf/L-lact_DH-like_ah"/>
</dbReference>
<dbReference type="STRING" id="86416.Clopa_1152"/>
<dbReference type="Gene3D" id="3.30.1370.60">
    <property type="entry name" value="Hypothetical oxidoreductase yiak, domain 2"/>
    <property type="match status" value="1"/>
</dbReference>
<evidence type="ECO:0000256" key="2">
    <source>
        <dbReference type="ARBA" id="ARBA00023002"/>
    </source>
</evidence>
<protein>
    <submittedName>
        <fullName evidence="3">Malate/lactate dehydrogenase</fullName>
    </submittedName>
</protein>
<dbReference type="InterPro" id="IPR003767">
    <property type="entry name" value="Malate/L-lactate_DH-like"/>
</dbReference>
<dbReference type="OrthoDB" id="9769447at2"/>
<comment type="similarity">
    <text evidence="1">Belongs to the LDH2/MDH2 oxidoreductase family.</text>
</comment>
<dbReference type="PANTHER" id="PTHR11091:SF0">
    <property type="entry name" value="MALATE DEHYDROGENASE"/>
    <property type="match status" value="1"/>
</dbReference>
<evidence type="ECO:0000256" key="1">
    <source>
        <dbReference type="ARBA" id="ARBA00006056"/>
    </source>
</evidence>
<dbReference type="HOGENOM" id="CLU_040452_2_0_9"/>
<sequence length="361" mass="39729">MSYKTYKYEGLKKLCNAVFEKFGFNKNDSENITDVLLLSDLFGIESHGIQRLAKYYKEIKSGLVKVNSRIKIVKETPISAVIDAGESIGQVVGKKAMNIAIEKAKNTGMGIVLVNNSNHYGIAGYYARMAQEQGLLGISMTNSPAITVPTFGKEAMMGSNPIAISMPASPYPFLMDMSTSVVTRGKIEVYNKRNEELPAGWAINSEGDDTSDAKEVLYDIANKEGGGIVPLGGSEEISGGHKGYGFALTVELFTAILSGGLTANYVHMNGVSGTCHSFIAIDYGMFGDKKIIEKNFSEYLNEIRESKKANGKYRVYIHGEKEFEAYNDKIKNGIPINDNTLKEIDEICKYFNLKIDDYIVQ</sequence>
<dbReference type="EMBL" id="CP003261">
    <property type="protein sequence ID" value="AGK96147.1"/>
    <property type="molecule type" value="Genomic_DNA"/>
</dbReference>
<proteinExistence type="inferred from homology"/>